<dbReference type="SUPFAM" id="SSF52768">
    <property type="entry name" value="Arginase/deacetylase"/>
    <property type="match status" value="1"/>
</dbReference>
<dbReference type="InterPro" id="IPR023696">
    <property type="entry name" value="Ureohydrolase_dom_sf"/>
</dbReference>
<dbReference type="PANTHER" id="PTHR43782:SF3">
    <property type="entry name" value="ARGINASE"/>
    <property type="match status" value="1"/>
</dbReference>
<dbReference type="Proteomes" id="UP001438953">
    <property type="component" value="Unassembled WGS sequence"/>
</dbReference>
<comment type="similarity">
    <text evidence="4">Belongs to the arginase family.</text>
</comment>
<proteinExistence type="inferred from homology"/>
<dbReference type="Pfam" id="PF00491">
    <property type="entry name" value="Arginase"/>
    <property type="match status" value="1"/>
</dbReference>
<dbReference type="CDD" id="cd09999">
    <property type="entry name" value="Arginase-like_1"/>
    <property type="match status" value="1"/>
</dbReference>
<dbReference type="InterPro" id="IPR006035">
    <property type="entry name" value="Ureohydrolase"/>
</dbReference>
<accession>A0ABV1SDZ3</accession>
<protein>
    <submittedName>
        <fullName evidence="5">Arginase family protein</fullName>
    </submittedName>
</protein>
<keyword evidence="2" id="KW-0378">Hydrolase</keyword>
<dbReference type="PANTHER" id="PTHR43782">
    <property type="entry name" value="ARGINASE"/>
    <property type="match status" value="1"/>
</dbReference>
<dbReference type="Gene3D" id="3.40.800.10">
    <property type="entry name" value="Ureohydrolase domain"/>
    <property type="match status" value="1"/>
</dbReference>
<evidence type="ECO:0000256" key="2">
    <source>
        <dbReference type="ARBA" id="ARBA00022801"/>
    </source>
</evidence>
<dbReference type="RefSeq" id="WP_350935299.1">
    <property type="nucleotide sequence ID" value="NZ_JAYWLC010000003.1"/>
</dbReference>
<reference evidence="5 6" key="1">
    <citation type="submission" date="2024-01" db="EMBL/GenBank/DDBJ databases">
        <authorList>
            <person name="Deng Y."/>
            <person name="Su J."/>
        </authorList>
    </citation>
    <scope>NUCLEOTIDE SEQUENCE [LARGE SCALE GENOMIC DNA]</scope>
    <source>
        <strain evidence="5 6">CPCC 100088</strain>
    </source>
</reference>
<keyword evidence="1" id="KW-0479">Metal-binding</keyword>
<keyword evidence="3" id="KW-0464">Manganese</keyword>
<name>A0ABV1SDZ3_9RHOB</name>
<evidence type="ECO:0000256" key="4">
    <source>
        <dbReference type="PROSITE-ProRule" id="PRU00742"/>
    </source>
</evidence>
<gene>
    <name evidence="5" type="ORF">VSX56_04970</name>
</gene>
<keyword evidence="6" id="KW-1185">Reference proteome</keyword>
<sequence>MTRTSQTTLRLVMPQWQGGDLPAYRVGAKILEALLPDATGPVETVAIPVESDRSEQDGIKARAALLAQLDAAREAIAKHAPEAIMTVGGDCLVDLAPIAYLAEKYEDDMAVLWVDAHPDVMNKSLFSHAHAHVLAMLLGDGDADFTSVVKRPVDPKKVLYVGVNDMMDVEETYLADRGMSVIGPDALRANPQAVVDWLKASGATKVAVHFDLDVLNPVGRDYLLFNKPDAPEGAFEGVATGKLELEEIVSLLEGVAGELDMVGLAITEFLPWDMINLSRTLAELPMVGSENA</sequence>
<reference evidence="5 6" key="2">
    <citation type="submission" date="2024-06" db="EMBL/GenBank/DDBJ databases">
        <title>Thioclava kandeliae sp. nov. from a rhizosphere soil sample of Kandelia candel in a mangrove.</title>
        <authorList>
            <person name="Mu T."/>
        </authorList>
    </citation>
    <scope>NUCLEOTIDE SEQUENCE [LARGE SCALE GENOMIC DNA]</scope>
    <source>
        <strain evidence="5 6">CPCC 100088</strain>
    </source>
</reference>
<dbReference type="PROSITE" id="PS51409">
    <property type="entry name" value="ARGINASE_2"/>
    <property type="match status" value="1"/>
</dbReference>
<evidence type="ECO:0000313" key="6">
    <source>
        <dbReference type="Proteomes" id="UP001438953"/>
    </source>
</evidence>
<evidence type="ECO:0000256" key="3">
    <source>
        <dbReference type="ARBA" id="ARBA00023211"/>
    </source>
</evidence>
<comment type="caution">
    <text evidence="5">The sequence shown here is derived from an EMBL/GenBank/DDBJ whole genome shotgun (WGS) entry which is preliminary data.</text>
</comment>
<evidence type="ECO:0000256" key="1">
    <source>
        <dbReference type="ARBA" id="ARBA00022723"/>
    </source>
</evidence>
<dbReference type="EMBL" id="JAYWLC010000003">
    <property type="protein sequence ID" value="MER5171122.1"/>
    <property type="molecule type" value="Genomic_DNA"/>
</dbReference>
<evidence type="ECO:0000313" key="5">
    <source>
        <dbReference type="EMBL" id="MER5171122.1"/>
    </source>
</evidence>
<organism evidence="5 6">
    <name type="scientific">Thioclava kandeliae</name>
    <dbReference type="NCBI Taxonomy" id="3070818"/>
    <lineage>
        <taxon>Bacteria</taxon>
        <taxon>Pseudomonadati</taxon>
        <taxon>Pseudomonadota</taxon>
        <taxon>Alphaproteobacteria</taxon>
        <taxon>Rhodobacterales</taxon>
        <taxon>Paracoccaceae</taxon>
        <taxon>Thioclava</taxon>
    </lineage>
</organism>